<protein>
    <submittedName>
        <fullName evidence="2">Uncharacterized protein</fullName>
    </submittedName>
</protein>
<keyword evidence="1" id="KW-0732">Signal</keyword>
<name>A0A9Q9EI85_9PEZI</name>
<feature type="chain" id="PRO_5040271502" evidence="1">
    <location>
        <begin position="25"/>
        <end position="209"/>
    </location>
</feature>
<feature type="signal peptide" evidence="1">
    <location>
        <begin position="1"/>
        <end position="24"/>
    </location>
</feature>
<reference evidence="2" key="1">
    <citation type="submission" date="2022-06" db="EMBL/GenBank/DDBJ databases">
        <title>Complete genome sequences of two strains of the flax pathogen Septoria linicola.</title>
        <authorList>
            <person name="Lapalu N."/>
            <person name="Simon A."/>
            <person name="Demenou B."/>
            <person name="Paumier D."/>
            <person name="Guillot M.-P."/>
            <person name="Gout L."/>
            <person name="Valade R."/>
        </authorList>
    </citation>
    <scope>NUCLEOTIDE SEQUENCE</scope>
    <source>
        <strain evidence="2">SE15195</strain>
    </source>
</reference>
<sequence length="209" mass="22512">MSSLKQKVIGVLAALIVLSTTVVGLPTVNATETSRKALAEEPLTCFGPGLAADPGLYMKSNAVNFCQIFDTATLKKVDTINSKAYQADNGVYYNFQMSNFMCETDYLDVEECYNRLYQVLDVCNGGDSGRNVGGIVSTDCGQMIVLPSTQKNDPPTARSDEASLAARTITETGCNPPVWSACTPLEKKTMLKQACDYRLCLVAGNCDVC</sequence>
<evidence type="ECO:0000256" key="1">
    <source>
        <dbReference type="SAM" id="SignalP"/>
    </source>
</evidence>
<accession>A0A9Q9EI85</accession>
<gene>
    <name evidence="2" type="ORF">Slin15195_G050840</name>
</gene>
<evidence type="ECO:0000313" key="3">
    <source>
        <dbReference type="Proteomes" id="UP001056384"/>
    </source>
</evidence>
<dbReference type="Proteomes" id="UP001056384">
    <property type="component" value="Chromosome 3"/>
</dbReference>
<dbReference type="AlphaFoldDB" id="A0A9Q9EI85"/>
<dbReference type="EMBL" id="CP099420">
    <property type="protein sequence ID" value="USW51765.1"/>
    <property type="molecule type" value="Genomic_DNA"/>
</dbReference>
<evidence type="ECO:0000313" key="2">
    <source>
        <dbReference type="EMBL" id="USW51765.1"/>
    </source>
</evidence>
<organism evidence="2 3">
    <name type="scientific">Septoria linicola</name>
    <dbReference type="NCBI Taxonomy" id="215465"/>
    <lineage>
        <taxon>Eukaryota</taxon>
        <taxon>Fungi</taxon>
        <taxon>Dikarya</taxon>
        <taxon>Ascomycota</taxon>
        <taxon>Pezizomycotina</taxon>
        <taxon>Dothideomycetes</taxon>
        <taxon>Dothideomycetidae</taxon>
        <taxon>Mycosphaerellales</taxon>
        <taxon>Mycosphaerellaceae</taxon>
        <taxon>Septoria</taxon>
    </lineage>
</organism>
<proteinExistence type="predicted"/>
<keyword evidence="3" id="KW-1185">Reference proteome</keyword>